<accession>A0ACC0EQC7</accession>
<reference evidence="2" key="1">
    <citation type="journal article" date="2018" name="BMC Genomics">
        <title>Genomic insights into host adaptation between the wheat stripe rust pathogen (Puccinia striiformis f. sp. tritici) and the barley stripe rust pathogen (Puccinia striiformis f. sp. hordei).</title>
        <authorList>
            <person name="Xia C."/>
            <person name="Wang M."/>
            <person name="Yin C."/>
            <person name="Cornejo O.E."/>
            <person name="Hulbert S.H."/>
            <person name="Chen X."/>
        </authorList>
    </citation>
    <scope>NUCLEOTIDE SEQUENCE [LARGE SCALE GENOMIC DNA]</scope>
    <source>
        <strain evidence="2">93-210</strain>
    </source>
</reference>
<reference evidence="2" key="2">
    <citation type="journal article" date="2018" name="Mol. Plant Microbe Interact.">
        <title>Genome sequence resources for the wheat stripe rust pathogen (Puccinia striiformis f. sp. tritici) and the barley stripe rust pathogen (Puccinia striiformis f. sp. hordei).</title>
        <authorList>
            <person name="Xia C."/>
            <person name="Wang M."/>
            <person name="Yin C."/>
            <person name="Cornejo O.E."/>
            <person name="Hulbert S.H."/>
            <person name="Chen X."/>
        </authorList>
    </citation>
    <scope>NUCLEOTIDE SEQUENCE [LARGE SCALE GENOMIC DNA]</scope>
    <source>
        <strain evidence="2">93-210</strain>
    </source>
</reference>
<keyword evidence="2" id="KW-1185">Reference proteome</keyword>
<comment type="caution">
    <text evidence="1">The sequence shown here is derived from an EMBL/GenBank/DDBJ whole genome shotgun (WGS) entry which is preliminary data.</text>
</comment>
<protein>
    <submittedName>
        <fullName evidence="1">Uncharacterized protein</fullName>
    </submittedName>
</protein>
<proteinExistence type="predicted"/>
<organism evidence="1 2">
    <name type="scientific">Puccinia striiformis f. sp. tritici</name>
    <dbReference type="NCBI Taxonomy" id="168172"/>
    <lineage>
        <taxon>Eukaryota</taxon>
        <taxon>Fungi</taxon>
        <taxon>Dikarya</taxon>
        <taxon>Basidiomycota</taxon>
        <taxon>Pucciniomycotina</taxon>
        <taxon>Pucciniomycetes</taxon>
        <taxon>Pucciniales</taxon>
        <taxon>Pucciniaceae</taxon>
        <taxon>Puccinia</taxon>
    </lineage>
</organism>
<gene>
    <name evidence="1" type="ORF">MJO28_004390</name>
</gene>
<reference evidence="1 2" key="3">
    <citation type="journal article" date="2022" name="Microbiol. Spectr.">
        <title>Folding features and dynamics of 3D genome architecture in plant fungal pathogens.</title>
        <authorList>
            <person name="Xia C."/>
        </authorList>
    </citation>
    <scope>NUCLEOTIDE SEQUENCE [LARGE SCALE GENOMIC DNA]</scope>
    <source>
        <strain evidence="1 2">93-210</strain>
    </source>
</reference>
<evidence type="ECO:0000313" key="2">
    <source>
        <dbReference type="Proteomes" id="UP001060170"/>
    </source>
</evidence>
<sequence length="273" mass="29277">MASKCTTDKLVTCIDTTPNVDINLSTLITPETPTPDKNLDTATKGSWVWQYFNPIVVDGTPYKALEDFNICDKIFCITSDNALNNQTMGSHLANLIDFDNQNCLLGCMAHVINLAAQAGIKVFSKSPPPSTALPGGLMNILNDGPTAVKVKSIISQINGLASFMKHSSQKAKLFANITARKQGEELVEESGPALCFLGASPDATNTITPEDTVSLGLAALVYTLLIKTLNQAKMSYEAQELILAATAMLNKLTGYFKAAINKPVYLCSSILNP</sequence>
<dbReference type="EMBL" id="CM045868">
    <property type="protein sequence ID" value="KAI7957295.1"/>
    <property type="molecule type" value="Genomic_DNA"/>
</dbReference>
<name>A0ACC0EQC7_9BASI</name>
<dbReference type="Proteomes" id="UP001060170">
    <property type="component" value="Chromosome 4"/>
</dbReference>
<evidence type="ECO:0000313" key="1">
    <source>
        <dbReference type="EMBL" id="KAI7957295.1"/>
    </source>
</evidence>